<evidence type="ECO:0000313" key="1">
    <source>
        <dbReference type="EMBL" id="RZT02692.1"/>
    </source>
</evidence>
<protein>
    <submittedName>
        <fullName evidence="1">Uncharacterized protein</fullName>
    </submittedName>
</protein>
<organism evidence="1 2">
    <name type="scientific">Cuneatibacter caecimuris</name>
    <dbReference type="NCBI Taxonomy" id="1796618"/>
    <lineage>
        <taxon>Bacteria</taxon>
        <taxon>Bacillati</taxon>
        <taxon>Bacillota</taxon>
        <taxon>Clostridia</taxon>
        <taxon>Lachnospirales</taxon>
        <taxon>Lachnospiraceae</taxon>
        <taxon>Cuneatibacter</taxon>
    </lineage>
</organism>
<dbReference type="OrthoDB" id="1854057at2"/>
<name>A0A4Q7PNZ8_9FIRM</name>
<dbReference type="EMBL" id="SGXF01000001">
    <property type="protein sequence ID" value="RZT02692.1"/>
    <property type="molecule type" value="Genomic_DNA"/>
</dbReference>
<proteinExistence type="predicted"/>
<comment type="caution">
    <text evidence="1">The sequence shown here is derived from an EMBL/GenBank/DDBJ whole genome shotgun (WGS) entry which is preliminary data.</text>
</comment>
<keyword evidence="2" id="KW-1185">Reference proteome</keyword>
<dbReference type="RefSeq" id="WP_130433287.1">
    <property type="nucleotide sequence ID" value="NZ_SGXF01000001.1"/>
</dbReference>
<dbReference type="Proteomes" id="UP000292927">
    <property type="component" value="Unassembled WGS sequence"/>
</dbReference>
<accession>A0A4Q7PNZ8</accession>
<dbReference type="AlphaFoldDB" id="A0A4Q7PNZ8"/>
<evidence type="ECO:0000313" key="2">
    <source>
        <dbReference type="Proteomes" id="UP000292927"/>
    </source>
</evidence>
<gene>
    <name evidence="1" type="ORF">EV209_0816</name>
</gene>
<sequence length="131" mass="15340">MTPENYKQDFMLYLETQIQSCRQEESRLIGDCRKDEANFCRIRANVFEIFKTLFTSAQKSAVNKSSQDRDTEIQKNFLNKASRIPENWVASRQKAEEHQDAARLLIENTKLQAAREVTEQFSLIFGRKENS</sequence>
<reference evidence="1 2" key="1">
    <citation type="submission" date="2019-02" db="EMBL/GenBank/DDBJ databases">
        <title>Genomic Encyclopedia of Type Strains, Phase IV (KMG-IV): sequencing the most valuable type-strain genomes for metagenomic binning, comparative biology and taxonomic classification.</title>
        <authorList>
            <person name="Goeker M."/>
        </authorList>
    </citation>
    <scope>NUCLEOTIDE SEQUENCE [LARGE SCALE GENOMIC DNA]</scope>
    <source>
        <strain evidence="1 2">DSM 29486</strain>
    </source>
</reference>